<dbReference type="SUPFAM" id="SSF56112">
    <property type="entry name" value="Protein kinase-like (PK-like)"/>
    <property type="match status" value="1"/>
</dbReference>
<feature type="region of interest" description="Disordered" evidence="1">
    <location>
        <begin position="124"/>
        <end position="148"/>
    </location>
</feature>
<protein>
    <recommendedName>
        <fullName evidence="4">Protein kinase domain-containing protein</fullName>
    </recommendedName>
</protein>
<dbReference type="Gene3D" id="1.10.510.10">
    <property type="entry name" value="Transferase(Phosphotransferase) domain 1"/>
    <property type="match status" value="1"/>
</dbReference>
<accession>A0A6G1LDK7</accession>
<dbReference type="Proteomes" id="UP000799436">
    <property type="component" value="Unassembled WGS sequence"/>
</dbReference>
<feature type="non-terminal residue" evidence="2">
    <location>
        <position position="1"/>
    </location>
</feature>
<sequence>VKGPHGLHQCLVFPALGMTLANLRDLFEDRALEKTLLQRFLLFTVTALDLIHQAGMVHTAQYLSPNNILVGANDIVVTKVEQATPNNPSPRKVLADRTIHLSYAMPTSHNPPVVTDFGAARMGTSTMSNISPSNGLSDGPSTQELSGS</sequence>
<gene>
    <name evidence="2" type="ORF">EJ03DRAFT_269569</name>
</gene>
<keyword evidence="3" id="KW-1185">Reference proteome</keyword>
<dbReference type="AlphaFoldDB" id="A0A6G1LDK7"/>
<evidence type="ECO:0000313" key="3">
    <source>
        <dbReference type="Proteomes" id="UP000799436"/>
    </source>
</evidence>
<dbReference type="Gene3D" id="3.30.200.20">
    <property type="entry name" value="Phosphorylase Kinase, domain 1"/>
    <property type="match status" value="1"/>
</dbReference>
<evidence type="ECO:0000256" key="1">
    <source>
        <dbReference type="SAM" id="MobiDB-lite"/>
    </source>
</evidence>
<dbReference type="EMBL" id="ML995822">
    <property type="protein sequence ID" value="KAF2770945.1"/>
    <property type="molecule type" value="Genomic_DNA"/>
</dbReference>
<name>A0A6G1LDK7_9PEZI</name>
<reference evidence="2" key="1">
    <citation type="journal article" date="2020" name="Stud. Mycol.">
        <title>101 Dothideomycetes genomes: a test case for predicting lifestyles and emergence of pathogens.</title>
        <authorList>
            <person name="Haridas S."/>
            <person name="Albert R."/>
            <person name="Binder M."/>
            <person name="Bloem J."/>
            <person name="Labutti K."/>
            <person name="Salamov A."/>
            <person name="Andreopoulos B."/>
            <person name="Baker S."/>
            <person name="Barry K."/>
            <person name="Bills G."/>
            <person name="Bluhm B."/>
            <person name="Cannon C."/>
            <person name="Castanera R."/>
            <person name="Culley D."/>
            <person name="Daum C."/>
            <person name="Ezra D."/>
            <person name="Gonzalez J."/>
            <person name="Henrissat B."/>
            <person name="Kuo A."/>
            <person name="Liang C."/>
            <person name="Lipzen A."/>
            <person name="Lutzoni F."/>
            <person name="Magnuson J."/>
            <person name="Mondo S."/>
            <person name="Nolan M."/>
            <person name="Ohm R."/>
            <person name="Pangilinan J."/>
            <person name="Park H.-J."/>
            <person name="Ramirez L."/>
            <person name="Alfaro M."/>
            <person name="Sun H."/>
            <person name="Tritt A."/>
            <person name="Yoshinaga Y."/>
            <person name="Zwiers L.-H."/>
            <person name="Turgeon B."/>
            <person name="Goodwin S."/>
            <person name="Spatafora J."/>
            <person name="Crous P."/>
            <person name="Grigoriev I."/>
        </authorList>
    </citation>
    <scope>NUCLEOTIDE SEQUENCE</scope>
    <source>
        <strain evidence="2">CBS 116005</strain>
    </source>
</reference>
<dbReference type="InterPro" id="IPR011009">
    <property type="entry name" value="Kinase-like_dom_sf"/>
</dbReference>
<proteinExistence type="predicted"/>
<evidence type="ECO:0008006" key="4">
    <source>
        <dbReference type="Google" id="ProtNLM"/>
    </source>
</evidence>
<evidence type="ECO:0000313" key="2">
    <source>
        <dbReference type="EMBL" id="KAF2770945.1"/>
    </source>
</evidence>
<dbReference type="OrthoDB" id="5979581at2759"/>
<organism evidence="2 3">
    <name type="scientific">Teratosphaeria nubilosa</name>
    <dbReference type="NCBI Taxonomy" id="161662"/>
    <lineage>
        <taxon>Eukaryota</taxon>
        <taxon>Fungi</taxon>
        <taxon>Dikarya</taxon>
        <taxon>Ascomycota</taxon>
        <taxon>Pezizomycotina</taxon>
        <taxon>Dothideomycetes</taxon>
        <taxon>Dothideomycetidae</taxon>
        <taxon>Mycosphaerellales</taxon>
        <taxon>Teratosphaeriaceae</taxon>
        <taxon>Teratosphaeria</taxon>
    </lineage>
</organism>